<reference evidence="10" key="1">
    <citation type="journal article" date="2023" name="G3 (Bethesda)">
        <title>Whole genome assemblies of Zophobas morio and Tenebrio molitor.</title>
        <authorList>
            <person name="Kaur S."/>
            <person name="Stinson S.A."/>
            <person name="diCenzo G.C."/>
        </authorList>
    </citation>
    <scope>NUCLEOTIDE SEQUENCE</scope>
    <source>
        <strain evidence="10">QUZm001</strain>
    </source>
</reference>
<dbReference type="InterPro" id="IPR036396">
    <property type="entry name" value="Cyt_P450_sf"/>
</dbReference>
<evidence type="ECO:0000256" key="8">
    <source>
        <dbReference type="PIRSR" id="PIRSR602401-1"/>
    </source>
</evidence>
<dbReference type="CDD" id="cd11054">
    <property type="entry name" value="CYP24A1-like"/>
    <property type="match status" value="1"/>
</dbReference>
<dbReference type="AlphaFoldDB" id="A0AA38MJT3"/>
<comment type="caution">
    <text evidence="10">The sequence shown here is derived from an EMBL/GenBank/DDBJ whole genome shotgun (WGS) entry which is preliminary data.</text>
</comment>
<keyword evidence="7 9" id="KW-0503">Monooxygenase</keyword>
<dbReference type="FunFam" id="1.10.630.10:FF:000006">
    <property type="entry name" value="Cytochrome P450 302a1, mitochondrial"/>
    <property type="match status" value="1"/>
</dbReference>
<dbReference type="GO" id="GO:0016705">
    <property type="term" value="F:oxidoreductase activity, acting on paired donors, with incorporation or reduction of molecular oxygen"/>
    <property type="evidence" value="ECO:0007669"/>
    <property type="project" value="InterPro"/>
</dbReference>
<dbReference type="Proteomes" id="UP001168821">
    <property type="component" value="Unassembled WGS sequence"/>
</dbReference>
<evidence type="ECO:0000313" key="11">
    <source>
        <dbReference type="Proteomes" id="UP001168821"/>
    </source>
</evidence>
<dbReference type="PRINTS" id="PR00463">
    <property type="entry name" value="EP450I"/>
</dbReference>
<evidence type="ECO:0000256" key="4">
    <source>
        <dbReference type="ARBA" id="ARBA00022723"/>
    </source>
</evidence>
<dbReference type="GO" id="GO:0020037">
    <property type="term" value="F:heme binding"/>
    <property type="evidence" value="ECO:0007669"/>
    <property type="project" value="InterPro"/>
</dbReference>
<keyword evidence="6 8" id="KW-0408">Iron</keyword>
<feature type="binding site" description="axial binding residue" evidence="8">
    <location>
        <position position="465"/>
    </location>
    <ligand>
        <name>heme</name>
        <dbReference type="ChEBI" id="CHEBI:30413"/>
    </ligand>
    <ligandPart>
        <name>Fe</name>
        <dbReference type="ChEBI" id="CHEBI:18248"/>
    </ligandPart>
</feature>
<keyword evidence="3 8" id="KW-0349">Heme</keyword>
<dbReference type="SUPFAM" id="SSF48264">
    <property type="entry name" value="Cytochrome P450"/>
    <property type="match status" value="1"/>
</dbReference>
<dbReference type="InterPro" id="IPR001128">
    <property type="entry name" value="Cyt_P450"/>
</dbReference>
<dbReference type="PRINTS" id="PR00385">
    <property type="entry name" value="P450"/>
</dbReference>
<dbReference type="InterPro" id="IPR002401">
    <property type="entry name" value="Cyt_P450_E_grp-I"/>
</dbReference>
<dbReference type="PANTHER" id="PTHR24279">
    <property type="entry name" value="CYTOCHROME P450"/>
    <property type="match status" value="1"/>
</dbReference>
<dbReference type="PANTHER" id="PTHR24279:SF120">
    <property type="entry name" value="CYTOCHROME P450"/>
    <property type="match status" value="1"/>
</dbReference>
<evidence type="ECO:0000256" key="2">
    <source>
        <dbReference type="ARBA" id="ARBA00010617"/>
    </source>
</evidence>
<keyword evidence="4 8" id="KW-0479">Metal-binding</keyword>
<dbReference type="GO" id="GO:0005506">
    <property type="term" value="F:iron ion binding"/>
    <property type="evidence" value="ECO:0007669"/>
    <property type="project" value="InterPro"/>
</dbReference>
<evidence type="ECO:0000256" key="5">
    <source>
        <dbReference type="ARBA" id="ARBA00023002"/>
    </source>
</evidence>
<evidence type="ECO:0000256" key="9">
    <source>
        <dbReference type="RuleBase" id="RU000461"/>
    </source>
</evidence>
<keyword evidence="5 9" id="KW-0560">Oxidoreductase</keyword>
<dbReference type="PROSITE" id="PS00086">
    <property type="entry name" value="CYTOCHROME_P450"/>
    <property type="match status" value="1"/>
</dbReference>
<protein>
    <recommendedName>
        <fullName evidence="12">Cytochrome P450</fullName>
    </recommendedName>
</protein>
<gene>
    <name evidence="10" type="ORF">Zmor_010569</name>
</gene>
<evidence type="ECO:0000256" key="3">
    <source>
        <dbReference type="ARBA" id="ARBA00022617"/>
    </source>
</evidence>
<evidence type="ECO:0000256" key="7">
    <source>
        <dbReference type="ARBA" id="ARBA00023033"/>
    </source>
</evidence>
<proteinExistence type="inferred from homology"/>
<dbReference type="InterPro" id="IPR050479">
    <property type="entry name" value="CYP11_CYP27_families"/>
</dbReference>
<name>A0AA38MJT3_9CUCU</name>
<dbReference type="GO" id="GO:0004497">
    <property type="term" value="F:monooxygenase activity"/>
    <property type="evidence" value="ECO:0007669"/>
    <property type="project" value="UniProtKB-KW"/>
</dbReference>
<dbReference type="Pfam" id="PF00067">
    <property type="entry name" value="p450"/>
    <property type="match status" value="1"/>
</dbReference>
<dbReference type="EMBL" id="JALNTZ010000003">
    <property type="protein sequence ID" value="KAJ3658851.1"/>
    <property type="molecule type" value="Genomic_DNA"/>
</dbReference>
<evidence type="ECO:0008006" key="12">
    <source>
        <dbReference type="Google" id="ProtNLM"/>
    </source>
</evidence>
<comment type="similarity">
    <text evidence="2 9">Belongs to the cytochrome P450 family.</text>
</comment>
<organism evidence="10 11">
    <name type="scientific">Zophobas morio</name>
    <dbReference type="NCBI Taxonomy" id="2755281"/>
    <lineage>
        <taxon>Eukaryota</taxon>
        <taxon>Metazoa</taxon>
        <taxon>Ecdysozoa</taxon>
        <taxon>Arthropoda</taxon>
        <taxon>Hexapoda</taxon>
        <taxon>Insecta</taxon>
        <taxon>Pterygota</taxon>
        <taxon>Neoptera</taxon>
        <taxon>Endopterygota</taxon>
        <taxon>Coleoptera</taxon>
        <taxon>Polyphaga</taxon>
        <taxon>Cucujiformia</taxon>
        <taxon>Tenebrionidae</taxon>
        <taxon>Zophobas</taxon>
    </lineage>
</organism>
<comment type="cofactor">
    <cofactor evidence="1 8">
        <name>heme</name>
        <dbReference type="ChEBI" id="CHEBI:30413"/>
    </cofactor>
</comment>
<evidence type="ECO:0000256" key="1">
    <source>
        <dbReference type="ARBA" id="ARBA00001971"/>
    </source>
</evidence>
<accession>A0AA38MJT3</accession>
<sequence>MKFLKITKRIINTCANSRQNVLTVLSDEPTPSLEEWESAIPYENVPGPTPIPLLGNTWRFIPFIGDFQTEHIDKVSKKLHEKYGKIVKMEGLLGRPDMLFLFDPDEIEKVFRQEDSLPFRPSMPSLNYYKHVYRKEFFGDNNCGVIAVHGEKWQDFRSRVNQIMLQPRVTKMYVKSITATSQELVDRIEAIKNEDDEVPEDFLNEVHKWSLESIAKIALDVRLGCLDRDAHPDTQRLIDAVHTFFMLVPVLELKIPFWRLWSTPTFKTYLRALDTIREITLKHIDIALHKLDKQDNQELSVLQRVLKMDNNVKTASNLALDMFLVGIDTTSNAVASILYQLSLHQEKQANLYDEVKKLLPDSDTELTHEKLDRMQYLKACVKETMRMYPVVIGNGRCTTSDRVIGGYQIPKGIQVIFQHCVISNLEDYFPRCNEFLPERWLKTSDLCKSHHPFASLPFGFGKRMCLGRRFADLEIQTVLAKIISNYKIEYHYEKLDYYIHPMYTPNGPLKLKFIKR</sequence>
<evidence type="ECO:0000256" key="6">
    <source>
        <dbReference type="ARBA" id="ARBA00023004"/>
    </source>
</evidence>
<evidence type="ECO:0000313" key="10">
    <source>
        <dbReference type="EMBL" id="KAJ3658851.1"/>
    </source>
</evidence>
<dbReference type="Gene3D" id="1.10.630.10">
    <property type="entry name" value="Cytochrome P450"/>
    <property type="match status" value="1"/>
</dbReference>
<dbReference type="InterPro" id="IPR017972">
    <property type="entry name" value="Cyt_P450_CS"/>
</dbReference>
<keyword evidence="11" id="KW-1185">Reference proteome</keyword>